<keyword evidence="8" id="KW-1185">Reference proteome</keyword>
<keyword evidence="3" id="KW-0378">Hydrolase</keyword>
<evidence type="ECO:0000256" key="4">
    <source>
        <dbReference type="ARBA" id="ARBA00022833"/>
    </source>
</evidence>
<dbReference type="OrthoDB" id="9802958at2"/>
<dbReference type="InterPro" id="IPR028090">
    <property type="entry name" value="JAB_dom_prok"/>
</dbReference>
<dbReference type="Proteomes" id="UP000252669">
    <property type="component" value="Unassembled WGS sequence"/>
</dbReference>
<dbReference type="EMBL" id="PDKB01000013">
    <property type="protein sequence ID" value="RBQ28692.1"/>
    <property type="molecule type" value="Genomic_DNA"/>
</dbReference>
<evidence type="ECO:0000256" key="2">
    <source>
        <dbReference type="ARBA" id="ARBA00022723"/>
    </source>
</evidence>
<dbReference type="SMART" id="SM00232">
    <property type="entry name" value="JAB_MPN"/>
    <property type="match status" value="1"/>
</dbReference>
<feature type="domain" description="MPN" evidence="6">
    <location>
        <begin position="7"/>
        <end position="145"/>
    </location>
</feature>
<name>A0A366MTH4_9BACT</name>
<dbReference type="PANTHER" id="PTHR34858:SF1">
    <property type="entry name" value="CYSO-CYSTEINE PEPTIDASE"/>
    <property type="match status" value="1"/>
</dbReference>
<dbReference type="Pfam" id="PF14464">
    <property type="entry name" value="Prok-JAB"/>
    <property type="match status" value="1"/>
</dbReference>
<comment type="caution">
    <text evidence="7">The sequence shown here is derived from an EMBL/GenBank/DDBJ whole genome shotgun (WGS) entry which is preliminary data.</text>
</comment>
<keyword evidence="1" id="KW-0645">Protease</keyword>
<dbReference type="InterPro" id="IPR000555">
    <property type="entry name" value="JAMM/MPN+_dom"/>
</dbReference>
<dbReference type="InterPro" id="IPR051929">
    <property type="entry name" value="VirAsm_ModProt"/>
</dbReference>
<accession>A0A366MTH4</accession>
<dbReference type="Gene3D" id="3.40.140.10">
    <property type="entry name" value="Cytidine Deaminase, domain 2"/>
    <property type="match status" value="1"/>
</dbReference>
<dbReference type="AlphaFoldDB" id="A0A366MTH4"/>
<protein>
    <recommendedName>
        <fullName evidence="6">MPN domain-containing protein</fullName>
    </recommendedName>
</protein>
<dbReference type="SUPFAM" id="SSF102712">
    <property type="entry name" value="JAB1/MPN domain"/>
    <property type="match status" value="1"/>
</dbReference>
<gene>
    <name evidence="7" type="ORF">CRU91_08335</name>
</gene>
<keyword evidence="5" id="KW-0482">Metalloprotease</keyword>
<dbReference type="PROSITE" id="PS50249">
    <property type="entry name" value="MPN"/>
    <property type="match status" value="1"/>
</dbReference>
<evidence type="ECO:0000313" key="8">
    <source>
        <dbReference type="Proteomes" id="UP000252669"/>
    </source>
</evidence>
<sequence length="145" mass="16759">MGRRFMITISKNLMEQINKHAQKDYPYECCGILLGKFNDGNKSVSEVIEITNEREDENKHNRYLIPSKKVLETELYAIKNGLDIVGFYHSHPNHSATPSQFDIDHALPVYTYLIVSVYDAKAVDYTVSTLSNDRLKFEKEEVIKE</sequence>
<evidence type="ECO:0000313" key="7">
    <source>
        <dbReference type="EMBL" id="RBQ28692.1"/>
    </source>
</evidence>
<proteinExistence type="predicted"/>
<dbReference type="GO" id="GO:0008270">
    <property type="term" value="F:zinc ion binding"/>
    <property type="evidence" value="ECO:0007669"/>
    <property type="project" value="TreeGrafter"/>
</dbReference>
<dbReference type="FunFam" id="3.40.140.10:FF:000085">
    <property type="entry name" value="Mov34/MPN/PAD-1 family protein"/>
    <property type="match status" value="1"/>
</dbReference>
<keyword evidence="2" id="KW-0479">Metal-binding</keyword>
<reference evidence="7 8" key="1">
    <citation type="submission" date="2017-10" db="EMBL/GenBank/DDBJ databases">
        <title>Genomics of the genus Arcobacter.</title>
        <authorList>
            <person name="Perez-Cataluna A."/>
            <person name="Figueras M.J."/>
        </authorList>
    </citation>
    <scope>NUCLEOTIDE SEQUENCE [LARGE SCALE GENOMIC DNA]</scope>
    <source>
        <strain evidence="7 8">CECT 9230</strain>
    </source>
</reference>
<dbReference type="PANTHER" id="PTHR34858">
    <property type="entry name" value="CYSO-CYSTEINE PEPTIDASE"/>
    <property type="match status" value="1"/>
</dbReference>
<evidence type="ECO:0000256" key="1">
    <source>
        <dbReference type="ARBA" id="ARBA00022670"/>
    </source>
</evidence>
<organism evidence="7 8">
    <name type="scientific">Aliarcobacter vitoriensis</name>
    <dbReference type="NCBI Taxonomy" id="2011099"/>
    <lineage>
        <taxon>Bacteria</taxon>
        <taxon>Pseudomonadati</taxon>
        <taxon>Campylobacterota</taxon>
        <taxon>Epsilonproteobacteria</taxon>
        <taxon>Campylobacterales</taxon>
        <taxon>Arcobacteraceae</taxon>
        <taxon>Aliarcobacter</taxon>
    </lineage>
</organism>
<evidence type="ECO:0000256" key="5">
    <source>
        <dbReference type="ARBA" id="ARBA00023049"/>
    </source>
</evidence>
<dbReference type="GO" id="GO:0008235">
    <property type="term" value="F:metalloexopeptidase activity"/>
    <property type="evidence" value="ECO:0007669"/>
    <property type="project" value="TreeGrafter"/>
</dbReference>
<evidence type="ECO:0000256" key="3">
    <source>
        <dbReference type="ARBA" id="ARBA00022801"/>
    </source>
</evidence>
<dbReference type="GO" id="GO:0006508">
    <property type="term" value="P:proteolysis"/>
    <property type="evidence" value="ECO:0007669"/>
    <property type="project" value="UniProtKB-KW"/>
</dbReference>
<dbReference type="InterPro" id="IPR037518">
    <property type="entry name" value="MPN"/>
</dbReference>
<evidence type="ECO:0000259" key="6">
    <source>
        <dbReference type="PROSITE" id="PS50249"/>
    </source>
</evidence>
<dbReference type="CDD" id="cd08070">
    <property type="entry name" value="MPN_like"/>
    <property type="match status" value="1"/>
</dbReference>
<keyword evidence="4" id="KW-0862">Zinc</keyword>